<feature type="transmembrane region" description="Helical" evidence="1">
    <location>
        <begin position="6"/>
        <end position="27"/>
    </location>
</feature>
<evidence type="ECO:0000313" key="3">
    <source>
        <dbReference type="EnsemblPlants" id="KRH37272"/>
    </source>
</evidence>
<reference evidence="2" key="3">
    <citation type="submission" date="2018-07" db="EMBL/GenBank/DDBJ databases">
        <title>WGS assembly of Glycine max.</title>
        <authorList>
            <person name="Schmutz J."/>
            <person name="Cannon S."/>
            <person name="Schlueter J."/>
            <person name="Ma J."/>
            <person name="Mitros T."/>
            <person name="Nelson W."/>
            <person name="Hyten D."/>
            <person name="Song Q."/>
            <person name="Thelen J."/>
            <person name="Cheng J."/>
            <person name="Xu D."/>
            <person name="Hellsten U."/>
            <person name="May G."/>
            <person name="Yu Y."/>
            <person name="Sakurai T."/>
            <person name="Umezawa T."/>
            <person name="Bhattacharyya M."/>
            <person name="Sandhu D."/>
            <person name="Valliyodan B."/>
            <person name="Lindquist E."/>
            <person name="Peto M."/>
            <person name="Grant D."/>
            <person name="Shu S."/>
            <person name="Goodstein D."/>
            <person name="Barry K."/>
            <person name="Futrell-Griggs M."/>
            <person name="Abernathy B."/>
            <person name="Du J."/>
            <person name="Tian Z."/>
            <person name="Zhu L."/>
            <person name="Gill N."/>
            <person name="Joshi T."/>
            <person name="Libault M."/>
            <person name="Sethuraman A."/>
            <person name="Zhang X."/>
            <person name="Shinozaki K."/>
            <person name="Nguyen H."/>
            <person name="Wing R."/>
            <person name="Cregan P."/>
            <person name="Specht J."/>
            <person name="Grimwood J."/>
            <person name="Rokhsar D."/>
            <person name="Stacey G."/>
            <person name="Shoemaker R."/>
            <person name="Jackson S."/>
        </authorList>
    </citation>
    <scope>NUCLEOTIDE SEQUENCE</scope>
    <source>
        <tissue evidence="2">Callus</tissue>
    </source>
</reference>
<dbReference type="Proteomes" id="UP000008827">
    <property type="component" value="Chromosome 9"/>
</dbReference>
<sequence>MVILLLDPKIVLCKFLGEIFFLSVMYLSKTCDHTLSQICDVRITWIRSNFSIAISSLLLFLLFLTHAN</sequence>
<keyword evidence="1" id="KW-1133">Transmembrane helix</keyword>
<proteinExistence type="predicted"/>
<dbReference type="InParanoid" id="A0A0R0IB72"/>
<keyword evidence="1" id="KW-0472">Membrane</keyword>
<evidence type="ECO:0000313" key="4">
    <source>
        <dbReference type="Proteomes" id="UP000008827"/>
    </source>
</evidence>
<keyword evidence="4" id="KW-1185">Reference proteome</keyword>
<reference evidence="3" key="2">
    <citation type="submission" date="2018-02" db="UniProtKB">
        <authorList>
            <consortium name="EnsemblPlants"/>
        </authorList>
    </citation>
    <scope>IDENTIFICATION</scope>
    <source>
        <strain evidence="3">Williams 82</strain>
    </source>
</reference>
<dbReference type="SMR" id="A0A0R0IB72"/>
<feature type="transmembrane region" description="Helical" evidence="1">
    <location>
        <begin position="48"/>
        <end position="67"/>
    </location>
</feature>
<organism evidence="2">
    <name type="scientific">Glycine max</name>
    <name type="common">Soybean</name>
    <name type="synonym">Glycine hispida</name>
    <dbReference type="NCBI Taxonomy" id="3847"/>
    <lineage>
        <taxon>Eukaryota</taxon>
        <taxon>Viridiplantae</taxon>
        <taxon>Streptophyta</taxon>
        <taxon>Embryophyta</taxon>
        <taxon>Tracheophyta</taxon>
        <taxon>Spermatophyta</taxon>
        <taxon>Magnoliopsida</taxon>
        <taxon>eudicotyledons</taxon>
        <taxon>Gunneridae</taxon>
        <taxon>Pentapetalae</taxon>
        <taxon>rosids</taxon>
        <taxon>fabids</taxon>
        <taxon>Fabales</taxon>
        <taxon>Fabaceae</taxon>
        <taxon>Papilionoideae</taxon>
        <taxon>50 kb inversion clade</taxon>
        <taxon>NPAAA clade</taxon>
        <taxon>indigoferoid/millettioid clade</taxon>
        <taxon>Phaseoleae</taxon>
        <taxon>Glycine</taxon>
        <taxon>Glycine subgen. Soja</taxon>
    </lineage>
</organism>
<dbReference type="EMBL" id="CM000842">
    <property type="protein sequence ID" value="KRH37272.1"/>
    <property type="molecule type" value="Genomic_DNA"/>
</dbReference>
<dbReference type="EnsemblPlants" id="KRH37272">
    <property type="protein sequence ID" value="KRH37272"/>
    <property type="gene ID" value="GLYMA_09G055500"/>
</dbReference>
<gene>
    <name evidence="2" type="ORF">GLYMA_09G055500</name>
</gene>
<dbReference type="Gramene" id="KRH37272">
    <property type="protein sequence ID" value="KRH37272"/>
    <property type="gene ID" value="GLYMA_09G055500"/>
</dbReference>
<evidence type="ECO:0000256" key="1">
    <source>
        <dbReference type="SAM" id="Phobius"/>
    </source>
</evidence>
<name>A0A0R0IB72_SOYBN</name>
<evidence type="ECO:0000313" key="2">
    <source>
        <dbReference type="EMBL" id="KRH37272.1"/>
    </source>
</evidence>
<protein>
    <submittedName>
        <fullName evidence="2 3">Uncharacterized protein</fullName>
    </submittedName>
</protein>
<reference evidence="2 3" key="1">
    <citation type="journal article" date="2010" name="Nature">
        <title>Genome sequence of the palaeopolyploid soybean.</title>
        <authorList>
            <person name="Schmutz J."/>
            <person name="Cannon S.B."/>
            <person name="Schlueter J."/>
            <person name="Ma J."/>
            <person name="Mitros T."/>
            <person name="Nelson W."/>
            <person name="Hyten D.L."/>
            <person name="Song Q."/>
            <person name="Thelen J.J."/>
            <person name="Cheng J."/>
            <person name="Xu D."/>
            <person name="Hellsten U."/>
            <person name="May G.D."/>
            <person name="Yu Y."/>
            <person name="Sakurai T."/>
            <person name="Umezawa T."/>
            <person name="Bhattacharyya M.K."/>
            <person name="Sandhu D."/>
            <person name="Valliyodan B."/>
            <person name="Lindquist E."/>
            <person name="Peto M."/>
            <person name="Grant D."/>
            <person name="Shu S."/>
            <person name="Goodstein D."/>
            <person name="Barry K."/>
            <person name="Futrell-Griggs M."/>
            <person name="Abernathy B."/>
            <person name="Du J."/>
            <person name="Tian Z."/>
            <person name="Zhu L."/>
            <person name="Gill N."/>
            <person name="Joshi T."/>
            <person name="Libault M."/>
            <person name="Sethuraman A."/>
            <person name="Zhang X.-C."/>
            <person name="Shinozaki K."/>
            <person name="Nguyen H.T."/>
            <person name="Wing R.A."/>
            <person name="Cregan P."/>
            <person name="Specht J."/>
            <person name="Grimwood J."/>
            <person name="Rokhsar D."/>
            <person name="Stacey G."/>
            <person name="Shoemaker R.C."/>
            <person name="Jackson S.A."/>
        </authorList>
    </citation>
    <scope>NUCLEOTIDE SEQUENCE [LARGE SCALE GENOMIC DNA]</scope>
    <source>
        <strain evidence="3">cv. Williams 82</strain>
        <tissue evidence="2">Callus</tissue>
    </source>
</reference>
<keyword evidence="1" id="KW-0812">Transmembrane</keyword>
<accession>A0A0R0IB72</accession>
<dbReference type="AlphaFoldDB" id="A0A0R0IB72"/>